<keyword evidence="3" id="KW-1003">Cell membrane</keyword>
<dbReference type="EMBL" id="BMKF01000001">
    <property type="protein sequence ID" value="GGB57474.1"/>
    <property type="molecule type" value="Genomic_DNA"/>
</dbReference>
<evidence type="ECO:0000256" key="5">
    <source>
        <dbReference type="ARBA" id="ARBA00023136"/>
    </source>
</evidence>
<sequence length="427" mass="46693">MTAQTLNIGFAPLTDCASLVVARERGIFAQNGLDVSLRRFVSWAAMRDALGSGVIDAAHMLSPMVVASAARLGPFPGDFTTAFTMNLNGNAITVSNALHEEMRQRAPDLMEELPLTARALKRVIQQRQAEGGAPLTLAHVYPQSMHSYELRFWLAEAGIDPDRDLNLVVVPPSLTVDALSTGHIDGYCVGEPWNSAAVVGGLGRTLITSGEIWSNGPEKVLAVRKSWASDHHDTHLALIASLSEASKWLDDVANRQTAARMIAAPEYVNTAYDEIVSSLTGVGVQTGGHLRLKMPDFNVFHRYAANFPWRSHAKWILSQMVRWGEVPETVDVESVAENAFRPDIYCEAVKALDVACPVSDQKVEGAHQHAWLMETQSQPIACSADRFLDGKPFDPARFSDYVSGFDIRRGEDRLGESDRSQVADLGK</sequence>
<dbReference type="RefSeq" id="WP_084393985.1">
    <property type="nucleotide sequence ID" value="NZ_BMKF01000001.1"/>
</dbReference>
<keyword evidence="5" id="KW-0472">Membrane</keyword>
<evidence type="ECO:0000256" key="3">
    <source>
        <dbReference type="ARBA" id="ARBA00022475"/>
    </source>
</evidence>
<evidence type="ECO:0000313" key="6">
    <source>
        <dbReference type="EMBL" id="GGB57474.1"/>
    </source>
</evidence>
<evidence type="ECO:0000313" key="7">
    <source>
        <dbReference type="Proteomes" id="UP000628854"/>
    </source>
</evidence>
<keyword evidence="7" id="KW-1185">Reference proteome</keyword>
<dbReference type="SUPFAM" id="SSF53850">
    <property type="entry name" value="Periplasmic binding protein-like II"/>
    <property type="match status" value="1"/>
</dbReference>
<dbReference type="Proteomes" id="UP000628854">
    <property type="component" value="Unassembled WGS sequence"/>
</dbReference>
<gene>
    <name evidence="6" type="ORF">GCM10011503_02320</name>
</gene>
<proteinExistence type="predicted"/>
<organism evidence="6 7">
    <name type="scientific">Henriciella pelagia</name>
    <dbReference type="NCBI Taxonomy" id="1977912"/>
    <lineage>
        <taxon>Bacteria</taxon>
        <taxon>Pseudomonadati</taxon>
        <taxon>Pseudomonadota</taxon>
        <taxon>Alphaproteobacteria</taxon>
        <taxon>Hyphomonadales</taxon>
        <taxon>Hyphomonadaceae</taxon>
        <taxon>Henriciella</taxon>
    </lineage>
</organism>
<evidence type="ECO:0000256" key="2">
    <source>
        <dbReference type="ARBA" id="ARBA00022448"/>
    </source>
</evidence>
<dbReference type="Pfam" id="PF13379">
    <property type="entry name" value="NMT1_2"/>
    <property type="match status" value="1"/>
</dbReference>
<dbReference type="PANTHER" id="PTHR30024">
    <property type="entry name" value="ALIPHATIC SULFONATES-BINDING PROTEIN-RELATED"/>
    <property type="match status" value="1"/>
</dbReference>
<dbReference type="PANTHER" id="PTHR30024:SF43">
    <property type="entry name" value="BLL4572 PROTEIN"/>
    <property type="match status" value="1"/>
</dbReference>
<keyword evidence="2" id="KW-0813">Transport</keyword>
<dbReference type="InterPro" id="IPR044527">
    <property type="entry name" value="NrtA/CpmA_ABC-bd_dom"/>
</dbReference>
<comment type="caution">
    <text evidence="6">The sequence shown here is derived from an EMBL/GenBank/DDBJ whole genome shotgun (WGS) entry which is preliminary data.</text>
</comment>
<accession>A0ABQ1J303</accession>
<protein>
    <submittedName>
        <fullName evidence="6">Nitrate transporter</fullName>
    </submittedName>
</protein>
<keyword evidence="4" id="KW-0997">Cell inner membrane</keyword>
<dbReference type="CDD" id="cd13553">
    <property type="entry name" value="PBP2_NrtA_CpmA_like"/>
    <property type="match status" value="1"/>
</dbReference>
<name>A0ABQ1J303_9PROT</name>
<dbReference type="Gene3D" id="3.40.190.10">
    <property type="entry name" value="Periplasmic binding protein-like II"/>
    <property type="match status" value="2"/>
</dbReference>
<reference evidence="7" key="1">
    <citation type="journal article" date="2019" name="Int. J. Syst. Evol. Microbiol.">
        <title>The Global Catalogue of Microorganisms (GCM) 10K type strain sequencing project: providing services to taxonomists for standard genome sequencing and annotation.</title>
        <authorList>
            <consortium name="The Broad Institute Genomics Platform"/>
            <consortium name="The Broad Institute Genome Sequencing Center for Infectious Disease"/>
            <person name="Wu L."/>
            <person name="Ma J."/>
        </authorList>
    </citation>
    <scope>NUCLEOTIDE SEQUENCE [LARGE SCALE GENOMIC DNA]</scope>
    <source>
        <strain evidence="7">CGMCC 1.15928</strain>
    </source>
</reference>
<evidence type="ECO:0000256" key="4">
    <source>
        <dbReference type="ARBA" id="ARBA00022519"/>
    </source>
</evidence>
<comment type="subcellular location">
    <subcellularLocation>
        <location evidence="1">Endomembrane system</location>
    </subcellularLocation>
</comment>
<evidence type="ECO:0000256" key="1">
    <source>
        <dbReference type="ARBA" id="ARBA00004308"/>
    </source>
</evidence>